<evidence type="ECO:0000313" key="2">
    <source>
        <dbReference type="Proteomes" id="UP001239626"/>
    </source>
</evidence>
<reference evidence="1 2" key="1">
    <citation type="submission" date="2023-07" db="EMBL/GenBank/DDBJ databases">
        <title>Sorghum-associated microbial communities from plants grown in Nebraska, USA.</title>
        <authorList>
            <person name="Schachtman D."/>
        </authorList>
    </citation>
    <scope>NUCLEOTIDE SEQUENCE [LARGE SCALE GENOMIC DNA]</scope>
    <source>
        <strain evidence="1 2">BE332</strain>
    </source>
</reference>
<accession>A0ABU0EI45</accession>
<dbReference type="Proteomes" id="UP001239626">
    <property type="component" value="Unassembled WGS sequence"/>
</dbReference>
<comment type="caution">
    <text evidence="1">The sequence shown here is derived from an EMBL/GenBank/DDBJ whole genome shotgun (WGS) entry which is preliminary data.</text>
</comment>
<protein>
    <recommendedName>
        <fullName evidence="3">DUF3137 domain-containing protein</fullName>
    </recommendedName>
</protein>
<gene>
    <name evidence="1" type="ORF">J2X26_003284</name>
</gene>
<evidence type="ECO:0008006" key="3">
    <source>
        <dbReference type="Google" id="ProtNLM"/>
    </source>
</evidence>
<dbReference type="RefSeq" id="WP_307493777.1">
    <property type="nucleotide sequence ID" value="NZ_JAUSVB010000005.1"/>
</dbReference>
<keyword evidence="2" id="KW-1185">Reference proteome</keyword>
<organism evidence="1 2">
    <name type="scientific">Cellulomonas humilata</name>
    <dbReference type="NCBI Taxonomy" id="144055"/>
    <lineage>
        <taxon>Bacteria</taxon>
        <taxon>Bacillati</taxon>
        <taxon>Actinomycetota</taxon>
        <taxon>Actinomycetes</taxon>
        <taxon>Micrococcales</taxon>
        <taxon>Cellulomonadaceae</taxon>
        <taxon>Cellulomonas</taxon>
    </lineage>
</organism>
<proteinExistence type="predicted"/>
<dbReference type="EMBL" id="JAUSVB010000005">
    <property type="protein sequence ID" value="MDQ0374954.1"/>
    <property type="molecule type" value="Genomic_DNA"/>
</dbReference>
<sequence length="241" mass="26731">MNSNTWLILVTLALAVVVRVASDLVARWRSAEARRRRSWAREHGWVVQDEADAVLGRFATSLLGGPRSGRHRRLVDEVLTVEIGTTAVYSFRYSWQSTDDELLPPGDRSIDGHSAHVVGAPLGRAVPMVQVTPVGAVSPFARAFGASDVRFESHAFNEAFRVVSDHPRTAHAVLHPRLMERLLEEPGRSMSWRIEHGWVFTWVDGRTDVEQILPMFEVVLSVRSALPTFVGTPSAPARPVA</sequence>
<name>A0ABU0EI45_9CELL</name>
<evidence type="ECO:0000313" key="1">
    <source>
        <dbReference type="EMBL" id="MDQ0374954.1"/>
    </source>
</evidence>